<dbReference type="Proteomes" id="UP000789570">
    <property type="component" value="Unassembled WGS sequence"/>
</dbReference>
<dbReference type="OrthoDB" id="2402156at2759"/>
<name>A0A9N9E734_9GLOM</name>
<dbReference type="AlphaFoldDB" id="A0A9N9E734"/>
<evidence type="ECO:0000313" key="1">
    <source>
        <dbReference type="EMBL" id="CAG8662781.1"/>
    </source>
</evidence>
<protein>
    <submittedName>
        <fullName evidence="1">5294_t:CDS:1</fullName>
    </submittedName>
</protein>
<proteinExistence type="predicted"/>
<accession>A0A9N9E734</accession>
<organism evidence="1 2">
    <name type="scientific">Funneliformis caledonium</name>
    <dbReference type="NCBI Taxonomy" id="1117310"/>
    <lineage>
        <taxon>Eukaryota</taxon>
        <taxon>Fungi</taxon>
        <taxon>Fungi incertae sedis</taxon>
        <taxon>Mucoromycota</taxon>
        <taxon>Glomeromycotina</taxon>
        <taxon>Glomeromycetes</taxon>
        <taxon>Glomerales</taxon>
        <taxon>Glomeraceae</taxon>
        <taxon>Funneliformis</taxon>
    </lineage>
</organism>
<comment type="caution">
    <text evidence="1">The sequence shown here is derived from an EMBL/GenBank/DDBJ whole genome shotgun (WGS) entry which is preliminary data.</text>
</comment>
<evidence type="ECO:0000313" key="2">
    <source>
        <dbReference type="Proteomes" id="UP000789570"/>
    </source>
</evidence>
<reference evidence="1" key="1">
    <citation type="submission" date="2021-06" db="EMBL/GenBank/DDBJ databases">
        <authorList>
            <person name="Kallberg Y."/>
            <person name="Tangrot J."/>
            <person name="Rosling A."/>
        </authorList>
    </citation>
    <scope>NUCLEOTIDE SEQUENCE</scope>
    <source>
        <strain evidence="1">UK204</strain>
    </source>
</reference>
<dbReference type="EMBL" id="CAJVPQ010005029">
    <property type="protein sequence ID" value="CAG8662781.1"/>
    <property type="molecule type" value="Genomic_DNA"/>
</dbReference>
<sequence length="219" mass="25253">MVENPVEINEKLVEEWPIQIAKFGQKLIASEVHYYIEYQEYPNISETSFASVYNVSGWDEDEAQKAFSMTNIQYSYGGNGTTQLNISHTSVDFTSSLFKNMFNANEKFYEKATLCMFDKAHEYKCGYVDQNGIKCDGEPKLGELTQVVGSIVSKKKFIGCTKWQSREINHLYLTIPNNVDLELLEMMFNNHSYYSYGIDFERDESDVIDKCFTICPNNT</sequence>
<keyword evidence="2" id="KW-1185">Reference proteome</keyword>
<gene>
    <name evidence="1" type="ORF">FCALED_LOCUS11624</name>
</gene>